<dbReference type="InterPro" id="IPR018253">
    <property type="entry name" value="DnaJ_domain_CS"/>
</dbReference>
<dbReference type="InterPro" id="IPR036869">
    <property type="entry name" value="J_dom_sf"/>
</dbReference>
<evidence type="ECO:0000256" key="2">
    <source>
        <dbReference type="ARBA" id="ARBA00022692"/>
    </source>
</evidence>
<dbReference type="Pfam" id="PF09320">
    <property type="entry name" value="DUF1977"/>
    <property type="match status" value="1"/>
</dbReference>
<dbReference type="PROSITE" id="PS00636">
    <property type="entry name" value="DNAJ_1"/>
    <property type="match status" value="1"/>
</dbReference>
<feature type="domain" description="DUF1977" evidence="6">
    <location>
        <begin position="267"/>
        <end position="339"/>
    </location>
</feature>
<sequence>MDGNKDEARKCARIGKEALEAGDRGRAIKFLTKAQRLDPTLEIDDLLSSAGRGGARVADDAGDSSSTSSDAPRNESDKAGKSSSASSSSANLRSRVRSSSNGSAATYTEEQITNYQGDKEEEGLLRDSGTRAKLHCGRCAQGIPEAFFEEEVFKAVSKAFQCLSNEESRRRYDVSGSDDPAPVRRHHQAHEHGFNGFYDADFDADEIFRNFFGGMNQATTPFGTFHFRTGGMGGNGGHGMQGSGNFNIRSLIQILPIIFILLLNFLPSSDPPYTFNRSYQYNYKVLTSRGVPFYVKSSNFEQEYPYQSSKRVELEAAIEKEYVGLLAQNCRHELQRQQWGFQHQTPHCDMLRNTEV</sequence>
<organism evidence="7 8">
    <name type="scientific">Platanthera guangdongensis</name>
    <dbReference type="NCBI Taxonomy" id="2320717"/>
    <lineage>
        <taxon>Eukaryota</taxon>
        <taxon>Viridiplantae</taxon>
        <taxon>Streptophyta</taxon>
        <taxon>Embryophyta</taxon>
        <taxon>Tracheophyta</taxon>
        <taxon>Spermatophyta</taxon>
        <taxon>Magnoliopsida</taxon>
        <taxon>Liliopsida</taxon>
        <taxon>Asparagales</taxon>
        <taxon>Orchidaceae</taxon>
        <taxon>Orchidoideae</taxon>
        <taxon>Orchideae</taxon>
        <taxon>Orchidinae</taxon>
        <taxon>Platanthera</taxon>
    </lineage>
</organism>
<accession>A0ABR2LEM5</accession>
<protein>
    <submittedName>
        <fullName evidence="7">Chaperone protein dnaJ 49</fullName>
    </submittedName>
</protein>
<feature type="compositionally biased region" description="Low complexity" evidence="5">
    <location>
        <begin position="81"/>
        <end position="105"/>
    </location>
</feature>
<dbReference type="SUPFAM" id="SSF46565">
    <property type="entry name" value="Chaperone J-domain"/>
    <property type="match status" value="1"/>
</dbReference>
<evidence type="ECO:0000259" key="6">
    <source>
        <dbReference type="Pfam" id="PF09320"/>
    </source>
</evidence>
<reference evidence="7 8" key="1">
    <citation type="journal article" date="2022" name="Nat. Plants">
        <title>Genomes of leafy and leafless Platanthera orchids illuminate the evolution of mycoheterotrophy.</title>
        <authorList>
            <person name="Li M.H."/>
            <person name="Liu K.W."/>
            <person name="Li Z."/>
            <person name="Lu H.C."/>
            <person name="Ye Q.L."/>
            <person name="Zhang D."/>
            <person name="Wang J.Y."/>
            <person name="Li Y.F."/>
            <person name="Zhong Z.M."/>
            <person name="Liu X."/>
            <person name="Yu X."/>
            <person name="Liu D.K."/>
            <person name="Tu X.D."/>
            <person name="Liu B."/>
            <person name="Hao Y."/>
            <person name="Liao X.Y."/>
            <person name="Jiang Y.T."/>
            <person name="Sun W.H."/>
            <person name="Chen J."/>
            <person name="Chen Y.Q."/>
            <person name="Ai Y."/>
            <person name="Zhai J.W."/>
            <person name="Wu S.S."/>
            <person name="Zhou Z."/>
            <person name="Hsiao Y.Y."/>
            <person name="Wu W.L."/>
            <person name="Chen Y.Y."/>
            <person name="Lin Y.F."/>
            <person name="Hsu J.L."/>
            <person name="Li C.Y."/>
            <person name="Wang Z.W."/>
            <person name="Zhao X."/>
            <person name="Zhong W.Y."/>
            <person name="Ma X.K."/>
            <person name="Ma L."/>
            <person name="Huang J."/>
            <person name="Chen G.Z."/>
            <person name="Huang M.Z."/>
            <person name="Huang L."/>
            <person name="Peng D.H."/>
            <person name="Luo Y.B."/>
            <person name="Zou S.Q."/>
            <person name="Chen S.P."/>
            <person name="Lan S."/>
            <person name="Tsai W.C."/>
            <person name="Van de Peer Y."/>
            <person name="Liu Z.J."/>
        </authorList>
    </citation>
    <scope>NUCLEOTIDE SEQUENCE [LARGE SCALE GENOMIC DNA]</scope>
    <source>
        <strain evidence="7">Lor288</strain>
    </source>
</reference>
<keyword evidence="4" id="KW-0472">Membrane</keyword>
<dbReference type="Proteomes" id="UP001412067">
    <property type="component" value="Unassembled WGS sequence"/>
</dbReference>
<gene>
    <name evidence="7" type="primary">ATJ49</name>
    <name evidence="7" type="ORF">KSP40_PGU005469</name>
</gene>
<dbReference type="PANTHER" id="PTHR43908:SF3">
    <property type="entry name" value="AT29763P-RELATED"/>
    <property type="match status" value="1"/>
</dbReference>
<evidence type="ECO:0000256" key="1">
    <source>
        <dbReference type="ARBA" id="ARBA00004167"/>
    </source>
</evidence>
<dbReference type="InterPro" id="IPR015399">
    <property type="entry name" value="DUF1977_DnaJ-like"/>
</dbReference>
<feature type="region of interest" description="Disordered" evidence="5">
    <location>
        <begin position="51"/>
        <end position="120"/>
    </location>
</feature>
<evidence type="ECO:0000256" key="5">
    <source>
        <dbReference type="SAM" id="MobiDB-lite"/>
    </source>
</evidence>
<comment type="caution">
    <text evidence="7">The sequence shown here is derived from an EMBL/GenBank/DDBJ whole genome shotgun (WGS) entry which is preliminary data.</text>
</comment>
<comment type="subcellular location">
    <subcellularLocation>
        <location evidence="1">Membrane</location>
        <topology evidence="1">Single-pass membrane protein</topology>
    </subcellularLocation>
</comment>
<dbReference type="InterPro" id="IPR051100">
    <property type="entry name" value="DnaJ_subfamily_B/C"/>
</dbReference>
<keyword evidence="2" id="KW-0812">Transmembrane</keyword>
<evidence type="ECO:0000256" key="4">
    <source>
        <dbReference type="ARBA" id="ARBA00023136"/>
    </source>
</evidence>
<feature type="compositionally biased region" description="Polar residues" evidence="5">
    <location>
        <begin position="106"/>
        <end position="116"/>
    </location>
</feature>
<evidence type="ECO:0000313" key="8">
    <source>
        <dbReference type="Proteomes" id="UP001412067"/>
    </source>
</evidence>
<evidence type="ECO:0000256" key="3">
    <source>
        <dbReference type="ARBA" id="ARBA00022989"/>
    </source>
</evidence>
<evidence type="ECO:0000313" key="7">
    <source>
        <dbReference type="EMBL" id="KAK8939408.1"/>
    </source>
</evidence>
<dbReference type="EMBL" id="JBBWWR010000020">
    <property type="protein sequence ID" value="KAK8939408.1"/>
    <property type="molecule type" value="Genomic_DNA"/>
</dbReference>
<dbReference type="PANTHER" id="PTHR43908">
    <property type="entry name" value="AT29763P-RELATED"/>
    <property type="match status" value="1"/>
</dbReference>
<dbReference type="Gene3D" id="1.10.287.110">
    <property type="entry name" value="DnaJ domain"/>
    <property type="match status" value="1"/>
</dbReference>
<name>A0ABR2LEM5_9ASPA</name>
<keyword evidence="3" id="KW-1133">Transmembrane helix</keyword>
<proteinExistence type="predicted"/>
<keyword evidence="8" id="KW-1185">Reference proteome</keyword>